<organism evidence="2 3">
    <name type="scientific">Dunaliella salina</name>
    <name type="common">Green alga</name>
    <name type="synonym">Protococcus salinus</name>
    <dbReference type="NCBI Taxonomy" id="3046"/>
    <lineage>
        <taxon>Eukaryota</taxon>
        <taxon>Viridiplantae</taxon>
        <taxon>Chlorophyta</taxon>
        <taxon>core chlorophytes</taxon>
        <taxon>Chlorophyceae</taxon>
        <taxon>CS clade</taxon>
        <taxon>Chlamydomonadales</taxon>
        <taxon>Dunaliellaceae</taxon>
        <taxon>Dunaliella</taxon>
    </lineage>
</organism>
<dbReference type="Pfam" id="PF13474">
    <property type="entry name" value="SnoaL_3"/>
    <property type="match status" value="1"/>
</dbReference>
<dbReference type="PANTHER" id="PTHR34957">
    <property type="entry name" value="NUCLEAR TRANSPORT FACTOR 2 (NTF2) FAMILY PROTEIN"/>
    <property type="match status" value="1"/>
</dbReference>
<feature type="domain" description="SnoaL-like" evidence="1">
    <location>
        <begin position="1"/>
        <end position="99"/>
    </location>
</feature>
<evidence type="ECO:0000313" key="2">
    <source>
        <dbReference type="EMBL" id="KAF5835313.1"/>
    </source>
</evidence>
<evidence type="ECO:0000313" key="3">
    <source>
        <dbReference type="Proteomes" id="UP000815325"/>
    </source>
</evidence>
<comment type="caution">
    <text evidence="2">The sequence shown here is derived from an EMBL/GenBank/DDBJ whole genome shotgun (WGS) entry which is preliminary data.</text>
</comment>
<dbReference type="PANTHER" id="PTHR34957:SF1">
    <property type="entry name" value="NUCLEAR TRANSPORT FACTOR 2 (NTF2) FAMILY PROTEIN"/>
    <property type="match status" value="1"/>
</dbReference>
<dbReference type="Gene3D" id="3.10.450.50">
    <property type="match status" value="1"/>
</dbReference>
<reference evidence="2" key="1">
    <citation type="submission" date="2017-08" db="EMBL/GenBank/DDBJ databases">
        <authorList>
            <person name="Polle J.E."/>
            <person name="Barry K."/>
            <person name="Cushman J."/>
            <person name="Schmutz J."/>
            <person name="Tran D."/>
            <person name="Hathwaick L.T."/>
            <person name="Yim W.C."/>
            <person name="Jenkins J."/>
            <person name="Mckie-Krisberg Z.M."/>
            <person name="Prochnik S."/>
            <person name="Lindquist E."/>
            <person name="Dockter R.B."/>
            <person name="Adam C."/>
            <person name="Molina H."/>
            <person name="Bunkerborg J."/>
            <person name="Jin E."/>
            <person name="Buchheim M."/>
            <person name="Magnuson J."/>
        </authorList>
    </citation>
    <scope>NUCLEOTIDE SEQUENCE</scope>
    <source>
        <strain evidence="2">CCAP 19/18</strain>
    </source>
</reference>
<accession>A0ABQ7GL76</accession>
<sequence>MDQIWGQGEHVQVIHPGGECIAGREMVMDSWRSVLTNIRPRTFMIDLEDVRVCASDNHAFVTCVEIINADESKGRICATNIFEKQDGKWFIVLHHGSIAPLLRKAKLRSRSM</sequence>
<dbReference type="InterPro" id="IPR037401">
    <property type="entry name" value="SnoaL-like"/>
</dbReference>
<evidence type="ECO:0000259" key="1">
    <source>
        <dbReference type="Pfam" id="PF13474"/>
    </source>
</evidence>
<keyword evidence="3" id="KW-1185">Reference proteome</keyword>
<dbReference type="InterPro" id="IPR032710">
    <property type="entry name" value="NTF2-like_dom_sf"/>
</dbReference>
<dbReference type="Proteomes" id="UP000815325">
    <property type="component" value="Unassembled WGS sequence"/>
</dbReference>
<name>A0ABQ7GL76_DUNSA</name>
<dbReference type="EMBL" id="MU069712">
    <property type="protein sequence ID" value="KAF5835313.1"/>
    <property type="molecule type" value="Genomic_DNA"/>
</dbReference>
<proteinExistence type="predicted"/>
<dbReference type="SUPFAM" id="SSF54427">
    <property type="entry name" value="NTF2-like"/>
    <property type="match status" value="1"/>
</dbReference>
<protein>
    <recommendedName>
        <fullName evidence="1">SnoaL-like domain-containing protein</fullName>
    </recommendedName>
</protein>
<gene>
    <name evidence="2" type="ORF">DUNSADRAFT_7593</name>
</gene>